<protein>
    <submittedName>
        <fullName evidence="2">Uncharacterized protein</fullName>
    </submittedName>
</protein>
<keyword evidence="1" id="KW-0812">Transmembrane</keyword>
<proteinExistence type="predicted"/>
<keyword evidence="1" id="KW-1133">Transmembrane helix</keyword>
<gene>
    <name evidence="2" type="ORF">PEX2_092730</name>
</gene>
<dbReference type="HOGENOM" id="CLU_1845770_0_0_1"/>
<accession>A0A0A2IL78</accession>
<evidence type="ECO:0000256" key="1">
    <source>
        <dbReference type="SAM" id="Phobius"/>
    </source>
</evidence>
<evidence type="ECO:0000313" key="3">
    <source>
        <dbReference type="Proteomes" id="UP000030143"/>
    </source>
</evidence>
<dbReference type="EMBL" id="JQFZ01000110">
    <property type="protein sequence ID" value="KGO58918.1"/>
    <property type="molecule type" value="Genomic_DNA"/>
</dbReference>
<reference evidence="2 3" key="1">
    <citation type="journal article" date="2015" name="Mol. Plant Microbe Interact.">
        <title>Genome, transcriptome, and functional analyses of Penicillium expansum provide new insights into secondary metabolism and pathogenicity.</title>
        <authorList>
            <person name="Ballester A.R."/>
            <person name="Marcet-Houben M."/>
            <person name="Levin E."/>
            <person name="Sela N."/>
            <person name="Selma-Lazaro C."/>
            <person name="Carmona L."/>
            <person name="Wisniewski M."/>
            <person name="Droby S."/>
            <person name="Gonzalez-Candelas L."/>
            <person name="Gabaldon T."/>
        </authorList>
    </citation>
    <scope>NUCLEOTIDE SEQUENCE [LARGE SCALE GENOMIC DNA]</scope>
    <source>
        <strain evidence="2 3">MD-8</strain>
    </source>
</reference>
<feature type="transmembrane region" description="Helical" evidence="1">
    <location>
        <begin position="6"/>
        <end position="25"/>
    </location>
</feature>
<dbReference type="Proteomes" id="UP000030143">
    <property type="component" value="Unassembled WGS sequence"/>
</dbReference>
<keyword evidence="3" id="KW-1185">Reference proteome</keyword>
<comment type="caution">
    <text evidence="2">The sequence shown here is derived from an EMBL/GenBank/DDBJ whole genome shotgun (WGS) entry which is preliminary data.</text>
</comment>
<dbReference type="OrthoDB" id="4365130at2759"/>
<evidence type="ECO:0000313" key="2">
    <source>
        <dbReference type="EMBL" id="KGO58918.1"/>
    </source>
</evidence>
<dbReference type="AlphaFoldDB" id="A0A0A2IL78"/>
<dbReference type="PhylomeDB" id="A0A0A2IL78"/>
<organism evidence="2 3">
    <name type="scientific">Penicillium expansum</name>
    <name type="common">Blue mold rot fungus</name>
    <dbReference type="NCBI Taxonomy" id="27334"/>
    <lineage>
        <taxon>Eukaryota</taxon>
        <taxon>Fungi</taxon>
        <taxon>Dikarya</taxon>
        <taxon>Ascomycota</taxon>
        <taxon>Pezizomycotina</taxon>
        <taxon>Eurotiomycetes</taxon>
        <taxon>Eurotiomycetidae</taxon>
        <taxon>Eurotiales</taxon>
        <taxon>Aspergillaceae</taxon>
        <taxon>Penicillium</taxon>
    </lineage>
</organism>
<dbReference type="VEuPathDB" id="FungiDB:PEXP_083780"/>
<keyword evidence="1" id="KW-0472">Membrane</keyword>
<name>A0A0A2IL78_PENEN</name>
<sequence length="139" mass="16583">MNEHILFVVFPMIGLALIPLAAPWIQRFSTQFRIWIIVRIIEDTAKDIKVSMEELRIREKEMIELKKQADAELILRDTPTSEQAKVTQDNKERFRVRLLVIQQKFAALRRDFYSIHVTLGDQTDRLQAFEEELHQYRDE</sequence>
<dbReference type="RefSeq" id="XP_016600259.1">
    <property type="nucleotide sequence ID" value="XM_016746543.1"/>
</dbReference>
<dbReference type="GeneID" id="27681963"/>